<name>A0A8J7JI35_9BACT</name>
<protein>
    <submittedName>
        <fullName evidence="2">Uncharacterized protein</fullName>
    </submittedName>
</protein>
<evidence type="ECO:0000313" key="3">
    <source>
        <dbReference type="Proteomes" id="UP000636888"/>
    </source>
</evidence>
<feature type="transmembrane region" description="Helical" evidence="1">
    <location>
        <begin position="47"/>
        <end position="72"/>
    </location>
</feature>
<accession>A0A8J7JI35</accession>
<reference evidence="2" key="1">
    <citation type="submission" date="2020-12" db="EMBL/GenBank/DDBJ databases">
        <title>Geomonas sp. Red875, isolated from river sediment.</title>
        <authorList>
            <person name="Xu Z."/>
            <person name="Zhang Z."/>
            <person name="Masuda Y."/>
            <person name="Itoh H."/>
            <person name="Senoo K."/>
        </authorList>
    </citation>
    <scope>NUCLEOTIDE SEQUENCE</scope>
    <source>
        <strain evidence="2">Red875</strain>
    </source>
</reference>
<keyword evidence="1" id="KW-0472">Membrane</keyword>
<comment type="caution">
    <text evidence="2">The sequence shown here is derived from an EMBL/GenBank/DDBJ whole genome shotgun (WGS) entry which is preliminary data.</text>
</comment>
<evidence type="ECO:0000313" key="2">
    <source>
        <dbReference type="EMBL" id="MBJ6724125.1"/>
    </source>
</evidence>
<keyword evidence="1" id="KW-0812">Transmembrane</keyword>
<keyword evidence="3" id="KW-1185">Reference proteome</keyword>
<proteinExistence type="predicted"/>
<gene>
    <name evidence="2" type="ORF">JFN93_05340</name>
</gene>
<dbReference type="RefSeq" id="WP_199382971.1">
    <property type="nucleotide sequence ID" value="NZ_JAEMHM010000004.1"/>
</dbReference>
<keyword evidence="1" id="KW-1133">Transmembrane helix</keyword>
<organism evidence="2 3">
    <name type="scientific">Geomesophilobacter sediminis</name>
    <dbReference type="NCBI Taxonomy" id="2798584"/>
    <lineage>
        <taxon>Bacteria</taxon>
        <taxon>Pseudomonadati</taxon>
        <taxon>Thermodesulfobacteriota</taxon>
        <taxon>Desulfuromonadia</taxon>
        <taxon>Geobacterales</taxon>
        <taxon>Geobacteraceae</taxon>
        <taxon>Geomesophilobacter</taxon>
    </lineage>
</organism>
<dbReference type="EMBL" id="JAEMHM010000004">
    <property type="protein sequence ID" value="MBJ6724125.1"/>
    <property type="molecule type" value="Genomic_DNA"/>
</dbReference>
<dbReference type="AlphaFoldDB" id="A0A8J7JI35"/>
<dbReference type="Proteomes" id="UP000636888">
    <property type="component" value="Unassembled WGS sequence"/>
</dbReference>
<sequence length="77" mass="8378">MAQRKMLTNGSRGPIPATVMLQILEEGRGNRSAEILTKVARGEMTPFVGFCLLHPTLVISVCMIVSFVVYALSTLVL</sequence>
<evidence type="ECO:0000256" key="1">
    <source>
        <dbReference type="SAM" id="Phobius"/>
    </source>
</evidence>